<evidence type="ECO:0008006" key="4">
    <source>
        <dbReference type="Google" id="ProtNLM"/>
    </source>
</evidence>
<protein>
    <recommendedName>
        <fullName evidence="4">F-box domain-containing protein</fullName>
    </recommendedName>
</protein>
<dbReference type="InterPro" id="IPR036047">
    <property type="entry name" value="F-box-like_dom_sf"/>
</dbReference>
<name>A0A0C2XKG6_SERVB</name>
<dbReference type="SUPFAM" id="SSF50985">
    <property type="entry name" value="RCC1/BLIP-II"/>
    <property type="match status" value="1"/>
</dbReference>
<evidence type="ECO:0000313" key="2">
    <source>
        <dbReference type="EMBL" id="KIM29532.1"/>
    </source>
</evidence>
<dbReference type="PROSITE" id="PS50012">
    <property type="entry name" value="RCC1_3"/>
    <property type="match status" value="1"/>
</dbReference>
<evidence type="ECO:0000313" key="3">
    <source>
        <dbReference type="Proteomes" id="UP000054097"/>
    </source>
</evidence>
<dbReference type="GO" id="GO:0005085">
    <property type="term" value="F:guanyl-nucleotide exchange factor activity"/>
    <property type="evidence" value="ECO:0007669"/>
    <property type="project" value="TreeGrafter"/>
</dbReference>
<accession>A0A0C2XKG6</accession>
<gene>
    <name evidence="2" type="ORF">M408DRAFT_22872</name>
</gene>
<dbReference type="InterPro" id="IPR051553">
    <property type="entry name" value="Ran_GTPase-activating"/>
</dbReference>
<proteinExistence type="predicted"/>
<organism evidence="2 3">
    <name type="scientific">Serendipita vermifera MAFF 305830</name>
    <dbReference type="NCBI Taxonomy" id="933852"/>
    <lineage>
        <taxon>Eukaryota</taxon>
        <taxon>Fungi</taxon>
        <taxon>Dikarya</taxon>
        <taxon>Basidiomycota</taxon>
        <taxon>Agaricomycotina</taxon>
        <taxon>Agaricomycetes</taxon>
        <taxon>Sebacinales</taxon>
        <taxon>Serendipitaceae</taxon>
        <taxon>Serendipita</taxon>
    </lineage>
</organism>
<dbReference type="PANTHER" id="PTHR45982:SF3">
    <property type="entry name" value="F-BOX PROTEIN POF9"/>
    <property type="match status" value="1"/>
</dbReference>
<dbReference type="SUPFAM" id="SSF81383">
    <property type="entry name" value="F-box domain"/>
    <property type="match status" value="1"/>
</dbReference>
<keyword evidence="3" id="KW-1185">Reference proteome</keyword>
<evidence type="ECO:0000256" key="1">
    <source>
        <dbReference type="PROSITE-ProRule" id="PRU00235"/>
    </source>
</evidence>
<reference evidence="2 3" key="1">
    <citation type="submission" date="2014-04" db="EMBL/GenBank/DDBJ databases">
        <authorList>
            <consortium name="DOE Joint Genome Institute"/>
            <person name="Kuo A."/>
            <person name="Zuccaro A."/>
            <person name="Kohler A."/>
            <person name="Nagy L.G."/>
            <person name="Floudas D."/>
            <person name="Copeland A."/>
            <person name="Barry K.W."/>
            <person name="Cichocki N."/>
            <person name="Veneault-Fourrey C."/>
            <person name="LaButti K."/>
            <person name="Lindquist E.A."/>
            <person name="Lipzen A."/>
            <person name="Lundell T."/>
            <person name="Morin E."/>
            <person name="Murat C."/>
            <person name="Sun H."/>
            <person name="Tunlid A."/>
            <person name="Henrissat B."/>
            <person name="Grigoriev I.V."/>
            <person name="Hibbett D.S."/>
            <person name="Martin F."/>
            <person name="Nordberg H.P."/>
            <person name="Cantor M.N."/>
            <person name="Hua S.X."/>
        </authorList>
    </citation>
    <scope>NUCLEOTIDE SEQUENCE [LARGE SCALE GENOMIC DNA]</scope>
    <source>
        <strain evidence="2 3">MAFF 305830</strain>
    </source>
</reference>
<dbReference type="HOGENOM" id="CLU_017519_1_0_1"/>
<dbReference type="EMBL" id="KN824288">
    <property type="protein sequence ID" value="KIM29532.1"/>
    <property type="molecule type" value="Genomic_DNA"/>
</dbReference>
<dbReference type="InterPro" id="IPR000408">
    <property type="entry name" value="Reg_chr_condens"/>
</dbReference>
<dbReference type="OrthoDB" id="61110at2759"/>
<dbReference type="AlphaFoldDB" id="A0A0C2XKG6"/>
<dbReference type="PANTHER" id="PTHR45982">
    <property type="entry name" value="REGULATOR OF CHROMOSOME CONDENSATION"/>
    <property type="match status" value="1"/>
</dbReference>
<feature type="repeat" description="RCC1" evidence="1">
    <location>
        <begin position="76"/>
        <end position="134"/>
    </location>
</feature>
<dbReference type="Proteomes" id="UP000054097">
    <property type="component" value="Unassembled WGS sequence"/>
</dbReference>
<dbReference type="STRING" id="933852.A0A0C2XKG6"/>
<reference evidence="3" key="2">
    <citation type="submission" date="2015-01" db="EMBL/GenBank/DDBJ databases">
        <title>Evolutionary Origins and Diversification of the Mycorrhizal Mutualists.</title>
        <authorList>
            <consortium name="DOE Joint Genome Institute"/>
            <consortium name="Mycorrhizal Genomics Consortium"/>
            <person name="Kohler A."/>
            <person name="Kuo A."/>
            <person name="Nagy L.G."/>
            <person name="Floudas D."/>
            <person name="Copeland A."/>
            <person name="Barry K.W."/>
            <person name="Cichocki N."/>
            <person name="Veneault-Fourrey C."/>
            <person name="LaButti K."/>
            <person name="Lindquist E.A."/>
            <person name="Lipzen A."/>
            <person name="Lundell T."/>
            <person name="Morin E."/>
            <person name="Murat C."/>
            <person name="Riley R."/>
            <person name="Ohm R."/>
            <person name="Sun H."/>
            <person name="Tunlid A."/>
            <person name="Henrissat B."/>
            <person name="Grigoriev I.V."/>
            <person name="Hibbett D.S."/>
            <person name="Martin F."/>
        </authorList>
    </citation>
    <scope>NUCLEOTIDE SEQUENCE [LARGE SCALE GENOMIC DNA]</scope>
    <source>
        <strain evidence="3">MAFF 305830</strain>
    </source>
</reference>
<sequence length="525" mass="58777">MAKFESLPQELFLDEILPLLPIHDIVTTFQINKWFAKLGEDEVFWKRRLIQDYGYMSASTARESGFRFLYSRIHKPLLYVWGKSEYGSLGRPTSPRNERLMSDTQFWPVRLDISGNRIVELATGEWSFSALDSNGQIHVWGQLMNGHAPAYHGFVNRAKQATRPMRLALPTPIQSISCGRGFMVALDYQGKVWCFENWGRPFTFNPVAFDPSLPDNTIIQVTCGWVSVAVLTTSGAVFVWSVFEDRIKHAIFRHNAELRFPTRKNSPVLAIDGIIQCQTWILEGIEPRRLPELPTLPKLTNGAESQPRLIKIAVGEGFIVGLTNGGHVVKIRMYPDSNWEYLPLFCETEKVEGLQEFRMDGGPTAPSELRVSNISAQLHIFAVYTMGKDSIVLMGDIWTTNASTPKVDSCLQNRGVISIGLGFGHFAALLESGKLLTWGTSSATGMGDPYKIEPGRPGGFASERDKQESLNSFISPPDINTPTEVRFDHELTRPRERFVFSMAASGHHVGALVVDLEEGEPEEVA</sequence>
<dbReference type="GO" id="GO:0005737">
    <property type="term" value="C:cytoplasm"/>
    <property type="evidence" value="ECO:0007669"/>
    <property type="project" value="TreeGrafter"/>
</dbReference>
<dbReference type="InterPro" id="IPR009091">
    <property type="entry name" value="RCC1/BLIP-II"/>
</dbReference>
<dbReference type="Gene3D" id="2.130.10.30">
    <property type="entry name" value="Regulator of chromosome condensation 1/beta-lactamase-inhibitor protein II"/>
    <property type="match status" value="3"/>
</dbReference>